<feature type="compositionally biased region" description="Polar residues" evidence="8">
    <location>
        <begin position="345"/>
        <end position="360"/>
    </location>
</feature>
<organism evidence="9 10">
    <name type="scientific">Macrostomum lignano</name>
    <dbReference type="NCBI Taxonomy" id="282301"/>
    <lineage>
        <taxon>Eukaryota</taxon>
        <taxon>Metazoa</taxon>
        <taxon>Spiralia</taxon>
        <taxon>Lophotrochozoa</taxon>
        <taxon>Platyhelminthes</taxon>
        <taxon>Rhabditophora</taxon>
        <taxon>Macrostomorpha</taxon>
        <taxon>Macrostomida</taxon>
        <taxon>Macrostomidae</taxon>
        <taxon>Macrostomum</taxon>
    </lineage>
</organism>
<dbReference type="InterPro" id="IPR000682">
    <property type="entry name" value="PCMT"/>
</dbReference>
<dbReference type="GO" id="GO:0005737">
    <property type="term" value="C:cytoplasm"/>
    <property type="evidence" value="ECO:0007669"/>
    <property type="project" value="UniProtKB-SubCell"/>
</dbReference>
<keyword evidence="5" id="KW-0489">Methyltransferase</keyword>
<dbReference type="Gene3D" id="3.40.50.150">
    <property type="entry name" value="Vaccinia Virus protein VP39"/>
    <property type="match status" value="1"/>
</dbReference>
<dbReference type="EC" id="2.1.1.77" evidence="3"/>
<dbReference type="Pfam" id="PF01135">
    <property type="entry name" value="PCMT"/>
    <property type="match status" value="1"/>
</dbReference>
<evidence type="ECO:0000313" key="9">
    <source>
        <dbReference type="Proteomes" id="UP000095280"/>
    </source>
</evidence>
<feature type="compositionally biased region" description="Low complexity" evidence="8">
    <location>
        <begin position="506"/>
        <end position="523"/>
    </location>
</feature>
<dbReference type="PANTHER" id="PTHR11579:SF0">
    <property type="entry name" value="PROTEIN-L-ISOASPARTATE(D-ASPARTATE) O-METHYLTRANSFERASE"/>
    <property type="match status" value="1"/>
</dbReference>
<evidence type="ECO:0000256" key="8">
    <source>
        <dbReference type="SAM" id="MobiDB-lite"/>
    </source>
</evidence>
<evidence type="ECO:0000256" key="7">
    <source>
        <dbReference type="ARBA" id="ARBA00022691"/>
    </source>
</evidence>
<feature type="region of interest" description="Disordered" evidence="8">
    <location>
        <begin position="506"/>
        <end position="533"/>
    </location>
</feature>
<dbReference type="GO" id="GO:0004719">
    <property type="term" value="F:protein-L-isoaspartate (D-aspartate) O-methyltransferase activity"/>
    <property type="evidence" value="ECO:0007669"/>
    <property type="project" value="UniProtKB-EC"/>
</dbReference>
<proteinExistence type="inferred from homology"/>
<sequence length="533" mass="57083">QRLVKDLLRSGAISHSSAEEAMLVIDRGNFFPRDALYAYADSPQSIGHGATISAPHMHAIALSCLAPKLVPGAKALDIGSGSGYLTACMAYLVGPTGRVIGIDHVDALVTKATANLRGCSATQELLDSGAITMATGDGRRGFPTEQPFDAIHVGAAAEQSVPPDLTDQLVPGGRLVCPVGPAAGRQTLVRLDRALDGSLSRRALMGVTFVPLLGSFTQQKSCRPAILKTAAIKRQCPTSPPGSSSESGTATTAHGTAAPCLLMARRQQRQRLVQQAGAAGGSPTTTRCIFGGCETSLRGQGRKKDQKSAQQKPPPVQQPELTANNLCAEGTTTPAAAAASDAAGLNSTSSSFEDASQARNSHYRDPSPLRPGPRHRTLAGQSRSDDDYDDEESEETRKARMSSLALKKQFIYYEGKMKTVLVQLWPDANRIPLHERHRLQDPMKKHYGRLSQRARLLKEFENNKRKQPREIVEVPLLPRRMQQEAKVRLMAWYQPISLTLAEPTGAATTAAGPAADAQASAEPVNSTDNKHTR</sequence>
<protein>
    <recommendedName>
        <fullName evidence="3">protein-L-isoaspartate(D-aspartate) O-methyltransferase</fullName>
        <ecNumber evidence="3">2.1.1.77</ecNumber>
    </recommendedName>
</protein>
<dbReference type="WBParaSite" id="maker-uti_cns_0003784-snap-gene-0.5-mRNA-1">
    <property type="protein sequence ID" value="maker-uti_cns_0003784-snap-gene-0.5-mRNA-1"/>
    <property type="gene ID" value="maker-uti_cns_0003784-snap-gene-0.5"/>
</dbReference>
<keyword evidence="7" id="KW-0949">S-adenosyl-L-methionine</keyword>
<feature type="compositionally biased region" description="Low complexity" evidence="8">
    <location>
        <begin position="241"/>
        <end position="253"/>
    </location>
</feature>
<evidence type="ECO:0000313" key="10">
    <source>
        <dbReference type="WBParaSite" id="maker-uti_cns_0003784-snap-gene-0.5-mRNA-1"/>
    </source>
</evidence>
<evidence type="ECO:0000256" key="1">
    <source>
        <dbReference type="ARBA" id="ARBA00004496"/>
    </source>
</evidence>
<comment type="subcellular location">
    <subcellularLocation>
        <location evidence="1">Cytoplasm</location>
    </subcellularLocation>
</comment>
<dbReference type="AlphaFoldDB" id="A0A1I8GZC5"/>
<evidence type="ECO:0000256" key="4">
    <source>
        <dbReference type="ARBA" id="ARBA00022490"/>
    </source>
</evidence>
<dbReference type="Proteomes" id="UP000095280">
    <property type="component" value="Unplaced"/>
</dbReference>
<dbReference type="GO" id="GO:0032259">
    <property type="term" value="P:methylation"/>
    <property type="evidence" value="ECO:0007669"/>
    <property type="project" value="UniProtKB-KW"/>
</dbReference>
<evidence type="ECO:0000256" key="6">
    <source>
        <dbReference type="ARBA" id="ARBA00022679"/>
    </source>
</evidence>
<dbReference type="CDD" id="cd02440">
    <property type="entry name" value="AdoMet_MTases"/>
    <property type="match status" value="1"/>
</dbReference>
<evidence type="ECO:0000256" key="5">
    <source>
        <dbReference type="ARBA" id="ARBA00022603"/>
    </source>
</evidence>
<keyword evidence="9" id="KW-1185">Reference proteome</keyword>
<dbReference type="InterPro" id="IPR029063">
    <property type="entry name" value="SAM-dependent_MTases_sf"/>
</dbReference>
<keyword evidence="6" id="KW-0808">Transferase</keyword>
<keyword evidence="4" id="KW-0963">Cytoplasm</keyword>
<dbReference type="SUPFAM" id="SSF53335">
    <property type="entry name" value="S-adenosyl-L-methionine-dependent methyltransferases"/>
    <property type="match status" value="1"/>
</dbReference>
<dbReference type="NCBIfam" id="TIGR00080">
    <property type="entry name" value="pimt"/>
    <property type="match status" value="1"/>
</dbReference>
<feature type="region of interest" description="Disordered" evidence="8">
    <location>
        <begin position="338"/>
        <end position="396"/>
    </location>
</feature>
<dbReference type="PANTHER" id="PTHR11579">
    <property type="entry name" value="PROTEIN-L-ISOASPARTATE O-METHYLTRANSFERASE"/>
    <property type="match status" value="1"/>
</dbReference>
<reference evidence="10" key="1">
    <citation type="submission" date="2016-11" db="UniProtKB">
        <authorList>
            <consortium name="WormBaseParasite"/>
        </authorList>
    </citation>
    <scope>IDENTIFICATION</scope>
</reference>
<evidence type="ECO:0000256" key="2">
    <source>
        <dbReference type="ARBA" id="ARBA00005369"/>
    </source>
</evidence>
<feature type="region of interest" description="Disordered" evidence="8">
    <location>
        <begin position="234"/>
        <end position="253"/>
    </location>
</feature>
<accession>A0A1I8GZC5</accession>
<name>A0A1I8GZC5_9PLAT</name>
<evidence type="ECO:0000256" key="3">
    <source>
        <dbReference type="ARBA" id="ARBA00011890"/>
    </source>
</evidence>
<feature type="region of interest" description="Disordered" evidence="8">
    <location>
        <begin position="297"/>
        <end position="320"/>
    </location>
</feature>
<comment type="similarity">
    <text evidence="2">Belongs to the methyltransferase superfamily. L-isoaspartyl/D-aspartyl protein methyltransferase family.</text>
</comment>